<dbReference type="Proteomes" id="UP001163321">
    <property type="component" value="Chromosome 1"/>
</dbReference>
<comment type="caution">
    <text evidence="1">The sequence shown here is derived from an EMBL/GenBank/DDBJ whole genome shotgun (WGS) entry which is preliminary data.</text>
</comment>
<organism evidence="1 2">
    <name type="scientific">Peronosclerospora sorghi</name>
    <dbReference type="NCBI Taxonomy" id="230839"/>
    <lineage>
        <taxon>Eukaryota</taxon>
        <taxon>Sar</taxon>
        <taxon>Stramenopiles</taxon>
        <taxon>Oomycota</taxon>
        <taxon>Peronosporomycetes</taxon>
        <taxon>Peronosporales</taxon>
        <taxon>Peronosporaceae</taxon>
        <taxon>Peronosclerospora</taxon>
    </lineage>
</organism>
<gene>
    <name evidence="1" type="ORF">PsorP6_001577</name>
</gene>
<protein>
    <submittedName>
        <fullName evidence="1">Uncharacterized protein</fullName>
    </submittedName>
</protein>
<dbReference type="EMBL" id="CM047580">
    <property type="protein sequence ID" value="KAI9922240.1"/>
    <property type="molecule type" value="Genomic_DNA"/>
</dbReference>
<reference evidence="1 2" key="1">
    <citation type="journal article" date="2022" name="bioRxiv">
        <title>The genome of the oomycete Peronosclerospora sorghi, a cosmopolitan pathogen of maize and sorghum, is inflated with dispersed pseudogenes.</title>
        <authorList>
            <person name="Fletcher K."/>
            <person name="Martin F."/>
            <person name="Isakeit T."/>
            <person name="Cavanaugh K."/>
            <person name="Magill C."/>
            <person name="Michelmore R."/>
        </authorList>
    </citation>
    <scope>NUCLEOTIDE SEQUENCE [LARGE SCALE GENOMIC DNA]</scope>
    <source>
        <strain evidence="1">P6</strain>
    </source>
</reference>
<sequence>MVPQTFAPSESWLPGHVYLEVFIERSNLGRILTRASLQHDANMVTYCRVCKRLHLQRHIVLTN</sequence>
<proteinExistence type="predicted"/>
<name>A0ACC0WTJ0_9STRA</name>
<evidence type="ECO:0000313" key="1">
    <source>
        <dbReference type="EMBL" id="KAI9922240.1"/>
    </source>
</evidence>
<keyword evidence="2" id="KW-1185">Reference proteome</keyword>
<accession>A0ACC0WTJ0</accession>
<evidence type="ECO:0000313" key="2">
    <source>
        <dbReference type="Proteomes" id="UP001163321"/>
    </source>
</evidence>